<reference evidence="2 3" key="1">
    <citation type="submission" date="2021-05" db="EMBL/GenBank/DDBJ databases">
        <title>Fusibacter ferrireducens sp. nov., an anaerobic, sulfur- and Fe-reducing bacterium isolated from the mangrove sediment.</title>
        <authorList>
            <person name="Qiu D."/>
        </authorList>
    </citation>
    <scope>NUCLEOTIDE SEQUENCE [LARGE SCALE GENOMIC DNA]</scope>
    <source>
        <strain evidence="2 3">DSM 12116</strain>
    </source>
</reference>
<dbReference type="Proteomes" id="UP000746471">
    <property type="component" value="Unassembled WGS sequence"/>
</dbReference>
<keyword evidence="1" id="KW-0472">Membrane</keyword>
<proteinExistence type="predicted"/>
<organism evidence="2 3">
    <name type="scientific">Fusibacter paucivorans</name>
    <dbReference type="NCBI Taxonomy" id="76009"/>
    <lineage>
        <taxon>Bacteria</taxon>
        <taxon>Bacillati</taxon>
        <taxon>Bacillota</taxon>
        <taxon>Clostridia</taxon>
        <taxon>Eubacteriales</taxon>
        <taxon>Eubacteriales Family XII. Incertae Sedis</taxon>
        <taxon>Fusibacter</taxon>
    </lineage>
</organism>
<feature type="transmembrane region" description="Helical" evidence="1">
    <location>
        <begin position="184"/>
        <end position="200"/>
    </location>
</feature>
<feature type="transmembrane region" description="Helical" evidence="1">
    <location>
        <begin position="86"/>
        <end position="110"/>
    </location>
</feature>
<sequence>MECVNPKKNYLSASLWIFLALNLDIIVHIATTMLIGDDVIYRAAVSKTVTIILWSISVAIVIKYLKIKKPSITVNHEGILKISIKFLVTIILIAVVNYNVKSLGVIQIIHEYQYSMAHYNQLGFVTFMLQIIYYFLEASLITLIIITGSKWGLNKRYNHIMPYGGLILALTWGAVHFLTQGISVGLYGVFIALLIGLGYLHTDKNTVLTYIAALFIFLI</sequence>
<evidence type="ECO:0008006" key="4">
    <source>
        <dbReference type="Google" id="ProtNLM"/>
    </source>
</evidence>
<dbReference type="EMBL" id="JAHBCL010000059">
    <property type="protein sequence ID" value="MBS7528762.1"/>
    <property type="molecule type" value="Genomic_DNA"/>
</dbReference>
<protein>
    <recommendedName>
        <fullName evidence="4">CAAX protease self-immunity</fullName>
    </recommendedName>
</protein>
<keyword evidence="3" id="KW-1185">Reference proteome</keyword>
<keyword evidence="1" id="KW-0812">Transmembrane</keyword>
<gene>
    <name evidence="2" type="ORF">KHM83_19020</name>
</gene>
<keyword evidence="1" id="KW-1133">Transmembrane helix</keyword>
<evidence type="ECO:0000313" key="3">
    <source>
        <dbReference type="Proteomes" id="UP000746471"/>
    </source>
</evidence>
<comment type="caution">
    <text evidence="2">The sequence shown here is derived from an EMBL/GenBank/DDBJ whole genome shotgun (WGS) entry which is preliminary data.</text>
</comment>
<dbReference type="RefSeq" id="WP_213238617.1">
    <property type="nucleotide sequence ID" value="NZ_JAHBCL010000059.1"/>
</dbReference>
<feature type="transmembrane region" description="Helical" evidence="1">
    <location>
        <begin position="48"/>
        <end position="65"/>
    </location>
</feature>
<evidence type="ECO:0000256" key="1">
    <source>
        <dbReference type="SAM" id="Phobius"/>
    </source>
</evidence>
<feature type="transmembrane region" description="Helical" evidence="1">
    <location>
        <begin position="15"/>
        <end position="36"/>
    </location>
</feature>
<feature type="transmembrane region" description="Helical" evidence="1">
    <location>
        <begin position="160"/>
        <end position="178"/>
    </location>
</feature>
<feature type="transmembrane region" description="Helical" evidence="1">
    <location>
        <begin position="122"/>
        <end position="148"/>
    </location>
</feature>
<evidence type="ECO:0000313" key="2">
    <source>
        <dbReference type="EMBL" id="MBS7528762.1"/>
    </source>
</evidence>
<accession>A0ABS5PUW6</accession>
<name>A0ABS5PUW6_9FIRM</name>